<dbReference type="PANTHER" id="PTHR10067:SF17">
    <property type="entry name" value="PHOSPHATIDYLSERINE DECARBOXYLASE PROENZYME 2"/>
    <property type="match status" value="1"/>
</dbReference>
<dbReference type="GO" id="GO:0004609">
    <property type="term" value="F:phosphatidylserine decarboxylase activity"/>
    <property type="evidence" value="ECO:0007669"/>
    <property type="project" value="UniProtKB-EC"/>
</dbReference>
<evidence type="ECO:0000256" key="2">
    <source>
        <dbReference type="ARBA" id="ARBA00023145"/>
    </source>
</evidence>
<evidence type="ECO:0000313" key="6">
    <source>
        <dbReference type="Proteomes" id="UP000095706"/>
    </source>
</evidence>
<dbReference type="AlphaFoldDB" id="A0A174H1C4"/>
<evidence type="ECO:0000256" key="1">
    <source>
        <dbReference type="ARBA" id="ARBA00022793"/>
    </source>
</evidence>
<dbReference type="Proteomes" id="UP000095706">
    <property type="component" value="Unassembled WGS sequence"/>
</dbReference>
<proteinExistence type="predicted"/>
<evidence type="ECO:0000256" key="3">
    <source>
        <dbReference type="ARBA" id="ARBA00023239"/>
    </source>
</evidence>
<dbReference type="RefSeq" id="WP_242856715.1">
    <property type="nucleotide sequence ID" value="NZ_CAXSRP010000011.1"/>
</dbReference>
<evidence type="ECO:0000313" key="5">
    <source>
        <dbReference type="EMBL" id="CUO67048.1"/>
    </source>
</evidence>
<keyword evidence="2" id="KW-0865">Zymogen</keyword>
<evidence type="ECO:0000256" key="4">
    <source>
        <dbReference type="ARBA" id="ARBA00023317"/>
    </source>
</evidence>
<dbReference type="InterPro" id="IPR003817">
    <property type="entry name" value="PS_Dcarbxylase"/>
</dbReference>
<gene>
    <name evidence="5" type="primary">psd</name>
    <name evidence="5" type="ORF">ERS852406_02532</name>
</gene>
<protein>
    <submittedName>
        <fullName evidence="5">Phosphatidylserine decarboxylase proenzyme</fullName>
        <ecNumber evidence="5">4.1.1.65</ecNumber>
    </submittedName>
</protein>
<reference evidence="5 6" key="1">
    <citation type="submission" date="2015-09" db="EMBL/GenBank/DDBJ databases">
        <authorList>
            <consortium name="Pathogen Informatics"/>
        </authorList>
    </citation>
    <scope>NUCLEOTIDE SEQUENCE [LARGE SCALE GENOMIC DNA]</scope>
    <source>
        <strain evidence="5 6">2789STDY5608849</strain>
    </source>
</reference>
<keyword evidence="3 5" id="KW-0456">Lyase</keyword>
<dbReference type="EMBL" id="CYYV01000012">
    <property type="protein sequence ID" value="CUO67048.1"/>
    <property type="molecule type" value="Genomic_DNA"/>
</dbReference>
<name>A0A174H1C4_9FIRM</name>
<organism evidence="5 6">
    <name type="scientific">Fusicatenibacter saccharivorans</name>
    <dbReference type="NCBI Taxonomy" id="1150298"/>
    <lineage>
        <taxon>Bacteria</taxon>
        <taxon>Bacillati</taxon>
        <taxon>Bacillota</taxon>
        <taxon>Clostridia</taxon>
        <taxon>Lachnospirales</taxon>
        <taxon>Lachnospiraceae</taxon>
        <taxon>Fusicatenibacter</taxon>
    </lineage>
</organism>
<keyword evidence="1" id="KW-0210">Decarboxylase</keyword>
<accession>A0A174H1C4</accession>
<keyword evidence="4" id="KW-0670">Pyruvate</keyword>
<dbReference type="PANTHER" id="PTHR10067">
    <property type="entry name" value="PHOSPHATIDYLSERINE DECARBOXYLASE"/>
    <property type="match status" value="1"/>
</dbReference>
<dbReference type="GO" id="GO:0008654">
    <property type="term" value="P:phospholipid biosynthetic process"/>
    <property type="evidence" value="ECO:0007669"/>
    <property type="project" value="InterPro"/>
</dbReference>
<dbReference type="EC" id="4.1.1.65" evidence="5"/>
<sequence length="304" mass="34681">MRLCAYPYRKQGKNHPKLDLIREENDLQDRFLHMMYSHTAGRAAMKPLVQSFVSRVAGCFLESRLSVPLVAPFVKKNHISLKECTAKQFISFNDFFVRKLKMDARPFSNAPQDFISPCDARLTVYPIHENGKFEIKNTEYTLEQLLRDRKLAKRYEGGTLFLFRLSVDDYHRYLFVDDGVCSTERRIEGVLHTVNPAANDFCPIYKENTRTYTLLQSANFGTLLQMEVGAMMVGKIVNENAGAARRVQRGEEKGYFAFGGSTVIVLAQKGSAVPEKRIWNYSRLGIETRVRQGETVGTAGRTEL</sequence>
<dbReference type="Pfam" id="PF02666">
    <property type="entry name" value="PS_Dcarbxylase"/>
    <property type="match status" value="1"/>
</dbReference>